<accession>A0ABN8DVU7</accession>
<organism evidence="2 3">
    <name type="scientific">Vibrio stylophorae</name>
    <dbReference type="NCBI Taxonomy" id="659351"/>
    <lineage>
        <taxon>Bacteria</taxon>
        <taxon>Pseudomonadati</taxon>
        <taxon>Pseudomonadota</taxon>
        <taxon>Gammaproteobacteria</taxon>
        <taxon>Vibrionales</taxon>
        <taxon>Vibrionaceae</taxon>
        <taxon>Vibrio</taxon>
    </lineage>
</organism>
<evidence type="ECO:0000313" key="2">
    <source>
        <dbReference type="EMBL" id="CAH0533983.1"/>
    </source>
</evidence>
<sequence>MKVLHAMLCLCWLLLSLPASANLRAPSQIEGGLSTMIQSQVPNGITLTAEKMQVRFPTLRSDQYLHRDDARAHVAVHYYLHNDGAQRELPIEFLGLDLGAAEIRLNGQVIAADLAPQAVTDANYYRELLLQVIEHYVWESKQDWPMPHYPVLYQLCSERDESTCPQTLEAWRQLIAQMDTATLQQNALAFQIYAFHIALVPGDNILEVNYRQQLSFHEGYHDYFTDLGLDGAQMGFDYLLYPAESWHRSEQFVFDLEIISPPLIDVGWLWNSELPARMSTNMGGLTRDANAPIWRLSTPDFPVPVLSIRNLYR</sequence>
<feature type="signal peptide" evidence="1">
    <location>
        <begin position="1"/>
        <end position="21"/>
    </location>
</feature>
<reference evidence="2" key="1">
    <citation type="submission" date="2021-11" db="EMBL/GenBank/DDBJ databases">
        <authorList>
            <person name="Rodrigo-Torres L."/>
            <person name="Arahal R. D."/>
            <person name="Lucena T."/>
        </authorList>
    </citation>
    <scope>NUCLEOTIDE SEQUENCE</scope>
    <source>
        <strain evidence="2">CECT 7929</strain>
    </source>
</reference>
<evidence type="ECO:0000313" key="3">
    <source>
        <dbReference type="Proteomes" id="UP000838672"/>
    </source>
</evidence>
<proteinExistence type="predicted"/>
<keyword evidence="1" id="KW-0732">Signal</keyword>
<keyword evidence="3" id="KW-1185">Reference proteome</keyword>
<dbReference type="EMBL" id="CAKLDI010000001">
    <property type="protein sequence ID" value="CAH0533983.1"/>
    <property type="molecule type" value="Genomic_DNA"/>
</dbReference>
<dbReference type="Proteomes" id="UP000838672">
    <property type="component" value="Unassembled WGS sequence"/>
</dbReference>
<feature type="chain" id="PRO_5045745708" evidence="1">
    <location>
        <begin position="22"/>
        <end position="313"/>
    </location>
</feature>
<name>A0ABN8DVU7_9VIBR</name>
<comment type="caution">
    <text evidence="2">The sequence shown here is derived from an EMBL/GenBank/DDBJ whole genome shotgun (WGS) entry which is preliminary data.</text>
</comment>
<gene>
    <name evidence="2" type="ORF">VST7929_01865</name>
</gene>
<evidence type="ECO:0000256" key="1">
    <source>
        <dbReference type="SAM" id="SignalP"/>
    </source>
</evidence>
<protein>
    <submittedName>
        <fullName evidence="2">Uncharacterized protein</fullName>
    </submittedName>
</protein>